<keyword evidence="2" id="KW-0808">Transferase</keyword>
<evidence type="ECO:0000313" key="3">
    <source>
        <dbReference type="Proteomes" id="UP000563898"/>
    </source>
</evidence>
<gene>
    <name evidence="2" type="ORF">HGA05_10695</name>
</gene>
<accession>A0A846WK34</accession>
<reference evidence="2 3" key="1">
    <citation type="submission" date="2020-04" db="EMBL/GenBank/DDBJ databases">
        <title>MicrobeNet Type strains.</title>
        <authorList>
            <person name="Nicholson A.C."/>
        </authorList>
    </citation>
    <scope>NUCLEOTIDE SEQUENCE [LARGE SCALE GENOMIC DNA]</scope>
    <source>
        <strain evidence="2 3">ATCC BAA-14</strain>
    </source>
</reference>
<protein>
    <submittedName>
        <fullName evidence="2">Polysaccharide pyruvyl transferase</fullName>
    </submittedName>
</protein>
<dbReference type="GO" id="GO:0016740">
    <property type="term" value="F:transferase activity"/>
    <property type="evidence" value="ECO:0007669"/>
    <property type="project" value="UniProtKB-KW"/>
</dbReference>
<comment type="caution">
    <text evidence="2">The sequence shown here is derived from an EMBL/GenBank/DDBJ whole genome shotgun (WGS) entry which is preliminary data.</text>
</comment>
<evidence type="ECO:0000259" key="1">
    <source>
        <dbReference type="Pfam" id="PF04230"/>
    </source>
</evidence>
<organism evidence="2 3">
    <name type="scientific">Gordonia polyisoprenivorans</name>
    <dbReference type="NCBI Taxonomy" id="84595"/>
    <lineage>
        <taxon>Bacteria</taxon>
        <taxon>Bacillati</taxon>
        <taxon>Actinomycetota</taxon>
        <taxon>Actinomycetes</taxon>
        <taxon>Mycobacteriales</taxon>
        <taxon>Gordoniaceae</taxon>
        <taxon>Gordonia</taxon>
    </lineage>
</organism>
<sequence>MISDMSAISSIQAETLDILRTVIPAGSTVALLDFPNHANAGDVLIYRGELAYLQRLGCEIAYTATFNTYDKGAFASAVSTGPILLHGGGNFGDRYPIYQPFRERVIGENRDRPIICLPQTFEYTDQSALTHTQQVYGEHPDLTLLIRDRSALQRVTELFPANQVRYCPDTALGTGRIDPAREPDHDVVFLKRTDDESAFSVDDIPQSLIDEAFTHDWRMEWFGYDLKWWPQSLAIVSLSMVPVFRRRIHRWAKRAFDRQSELIVHSAVDALSRGRVVLTDRLHGAVLGVLLEKPVVMVDNANSKLSAAFRDYLATFAHVALARDFHEGYDVAKSMASTL</sequence>
<feature type="domain" description="Polysaccharide pyruvyl transferase" evidence="1">
    <location>
        <begin position="39"/>
        <end position="301"/>
    </location>
</feature>
<dbReference type="AlphaFoldDB" id="A0A846WK34"/>
<proteinExistence type="predicted"/>
<dbReference type="EMBL" id="JAAXPC010000005">
    <property type="protein sequence ID" value="NKY02044.1"/>
    <property type="molecule type" value="Genomic_DNA"/>
</dbReference>
<dbReference type="Proteomes" id="UP000563898">
    <property type="component" value="Unassembled WGS sequence"/>
</dbReference>
<dbReference type="Pfam" id="PF04230">
    <property type="entry name" value="PS_pyruv_trans"/>
    <property type="match status" value="1"/>
</dbReference>
<dbReference type="InterPro" id="IPR007345">
    <property type="entry name" value="Polysacch_pyruvyl_Trfase"/>
</dbReference>
<evidence type="ECO:0000313" key="2">
    <source>
        <dbReference type="EMBL" id="NKY02044.1"/>
    </source>
</evidence>
<name>A0A846WK34_9ACTN</name>